<feature type="region of interest" description="Disordered" evidence="5">
    <location>
        <begin position="466"/>
        <end position="488"/>
    </location>
</feature>
<evidence type="ECO:0000256" key="5">
    <source>
        <dbReference type="SAM" id="MobiDB-lite"/>
    </source>
</evidence>
<dbReference type="EMBL" id="MLJW01000259">
    <property type="protein sequence ID" value="OIQ91439.1"/>
    <property type="molecule type" value="Genomic_DNA"/>
</dbReference>
<dbReference type="PANTHER" id="PTHR32060">
    <property type="entry name" value="TAIL-SPECIFIC PROTEASE"/>
    <property type="match status" value="1"/>
</dbReference>
<dbReference type="Gene3D" id="3.30.750.44">
    <property type="match status" value="1"/>
</dbReference>
<dbReference type="GO" id="GO:0030288">
    <property type="term" value="C:outer membrane-bounded periplasmic space"/>
    <property type="evidence" value="ECO:0007669"/>
    <property type="project" value="TreeGrafter"/>
</dbReference>
<accession>A0A1J5RHG3</accession>
<dbReference type="SUPFAM" id="SSF52096">
    <property type="entry name" value="ClpP/crotonase"/>
    <property type="match status" value="1"/>
</dbReference>
<dbReference type="GO" id="GO:0006508">
    <property type="term" value="P:proteolysis"/>
    <property type="evidence" value="ECO:0007669"/>
    <property type="project" value="UniProtKB-KW"/>
</dbReference>
<gene>
    <name evidence="7" type="ORF">GALL_266440</name>
</gene>
<dbReference type="NCBIfam" id="TIGR00225">
    <property type="entry name" value="prc"/>
    <property type="match status" value="1"/>
</dbReference>
<feature type="domain" description="PDZ" evidence="6">
    <location>
        <begin position="150"/>
        <end position="217"/>
    </location>
</feature>
<dbReference type="InterPro" id="IPR005151">
    <property type="entry name" value="Tail-specific_protease"/>
</dbReference>
<dbReference type="CDD" id="cd07560">
    <property type="entry name" value="Peptidase_S41_CPP"/>
    <property type="match status" value="1"/>
</dbReference>
<dbReference type="SMART" id="SM00245">
    <property type="entry name" value="TSPc"/>
    <property type="match status" value="1"/>
</dbReference>
<dbReference type="InterPro" id="IPR041489">
    <property type="entry name" value="PDZ_6"/>
</dbReference>
<dbReference type="CDD" id="cd06782">
    <property type="entry name" value="cpPDZ_CPP-like"/>
    <property type="match status" value="1"/>
</dbReference>
<dbReference type="Gene3D" id="3.90.226.10">
    <property type="entry name" value="2-enoyl-CoA Hydratase, Chain A, domain 1"/>
    <property type="match status" value="1"/>
</dbReference>
<dbReference type="InterPro" id="IPR001478">
    <property type="entry name" value="PDZ"/>
</dbReference>
<dbReference type="SUPFAM" id="SSF50156">
    <property type="entry name" value="PDZ domain-like"/>
    <property type="match status" value="1"/>
</dbReference>
<dbReference type="GO" id="GO:0004175">
    <property type="term" value="F:endopeptidase activity"/>
    <property type="evidence" value="ECO:0007669"/>
    <property type="project" value="TreeGrafter"/>
</dbReference>
<keyword evidence="2 7" id="KW-0645">Protease</keyword>
<evidence type="ECO:0000256" key="4">
    <source>
        <dbReference type="ARBA" id="ARBA00022825"/>
    </source>
</evidence>
<dbReference type="Gene3D" id="2.30.42.10">
    <property type="match status" value="1"/>
</dbReference>
<protein>
    <submittedName>
        <fullName evidence="7">Putative CtpA-like serine protease</fullName>
        <ecNumber evidence="7">3.4.21.-</ecNumber>
    </submittedName>
</protein>
<dbReference type="Pfam" id="PF03572">
    <property type="entry name" value="Peptidase_S41"/>
    <property type="match status" value="1"/>
</dbReference>
<name>A0A1J5RHG3_9ZZZZ</name>
<dbReference type="GO" id="GO:0007165">
    <property type="term" value="P:signal transduction"/>
    <property type="evidence" value="ECO:0007669"/>
    <property type="project" value="TreeGrafter"/>
</dbReference>
<dbReference type="AlphaFoldDB" id="A0A1J5RHG3"/>
<dbReference type="SMART" id="SM00228">
    <property type="entry name" value="PDZ"/>
    <property type="match status" value="1"/>
</dbReference>
<evidence type="ECO:0000313" key="7">
    <source>
        <dbReference type="EMBL" id="OIQ91439.1"/>
    </source>
</evidence>
<dbReference type="PROSITE" id="PS50106">
    <property type="entry name" value="PDZ"/>
    <property type="match status" value="1"/>
</dbReference>
<dbReference type="Pfam" id="PF17820">
    <property type="entry name" value="PDZ_6"/>
    <property type="match status" value="1"/>
</dbReference>
<keyword evidence="4" id="KW-0720">Serine protease</keyword>
<evidence type="ECO:0000259" key="6">
    <source>
        <dbReference type="PROSITE" id="PS50106"/>
    </source>
</evidence>
<evidence type="ECO:0000256" key="3">
    <source>
        <dbReference type="ARBA" id="ARBA00022801"/>
    </source>
</evidence>
<dbReference type="InterPro" id="IPR004447">
    <property type="entry name" value="Peptidase_S41A"/>
</dbReference>
<sequence>MPRKRVSSLLLLCLGLAWPCLAAAAALPDPSLTIGLAAIRDRALGPMDFDTLAFDGLRALGRIDPAVAVLREGGGRIGLFYKNQPLALFPPPPANDAAGWALLIQAAAQDVDPLSPPLHAAGLERVRTQVFNAILSHLDRFSRYAPPGEAIRRRQARDGFGGIGVQCRPTASDVTLVGVLPGAPADKARLQAGDHILAVDGTPLAGLDADQVSALMRGPVHSPVALTVRSGDGAQARVITLTRDHILPPTATLSDWQDGIATIALTGFSEGTDAELAAILDDLARHPGSGLKMTRGLILDLRGNSGGLLDHAVAVASLFLGQGRVTSTRGRNPASLQTWNAQGPARAQGLPLVVLVDGTSASAAEILASALQDSGRAVLVGTNSYGKGTVQYLQPLPNGGELALTWSRYYSPSGYALHGLGVLPQVCTAGALNHPERALDRIAADPEAPRRLLAGWRSSRLEETGARRALRRQCPAENHAGDPTDPQVARRLLDDPALYRRLLAPDTAATPSFP</sequence>
<comment type="caution">
    <text evidence="7">The sequence shown here is derived from an EMBL/GenBank/DDBJ whole genome shotgun (WGS) entry which is preliminary data.</text>
</comment>
<keyword evidence="3 7" id="KW-0378">Hydrolase</keyword>
<comment type="similarity">
    <text evidence="1">Belongs to the peptidase S41A family.</text>
</comment>
<dbReference type="EC" id="3.4.21.-" evidence="7"/>
<evidence type="ECO:0000256" key="2">
    <source>
        <dbReference type="ARBA" id="ARBA00022670"/>
    </source>
</evidence>
<evidence type="ECO:0000256" key="1">
    <source>
        <dbReference type="ARBA" id="ARBA00009179"/>
    </source>
</evidence>
<dbReference type="GO" id="GO:0008236">
    <property type="term" value="F:serine-type peptidase activity"/>
    <property type="evidence" value="ECO:0007669"/>
    <property type="project" value="UniProtKB-KW"/>
</dbReference>
<organism evidence="7">
    <name type="scientific">mine drainage metagenome</name>
    <dbReference type="NCBI Taxonomy" id="410659"/>
    <lineage>
        <taxon>unclassified sequences</taxon>
        <taxon>metagenomes</taxon>
        <taxon>ecological metagenomes</taxon>
    </lineage>
</organism>
<dbReference type="InterPro" id="IPR036034">
    <property type="entry name" value="PDZ_sf"/>
</dbReference>
<reference evidence="7" key="1">
    <citation type="submission" date="2016-10" db="EMBL/GenBank/DDBJ databases">
        <title>Sequence of Gallionella enrichment culture.</title>
        <authorList>
            <person name="Poehlein A."/>
            <person name="Muehling M."/>
            <person name="Daniel R."/>
        </authorList>
    </citation>
    <scope>NUCLEOTIDE SEQUENCE</scope>
</reference>
<dbReference type="PANTHER" id="PTHR32060:SF30">
    <property type="entry name" value="CARBOXY-TERMINAL PROCESSING PROTEASE CTPA"/>
    <property type="match status" value="1"/>
</dbReference>
<proteinExistence type="inferred from homology"/>
<dbReference type="InterPro" id="IPR029045">
    <property type="entry name" value="ClpP/crotonase-like_dom_sf"/>
</dbReference>